<dbReference type="InterPro" id="IPR005133">
    <property type="entry name" value="PhaG_MnhG_YufB"/>
</dbReference>
<evidence type="ECO:0000256" key="5">
    <source>
        <dbReference type="ARBA" id="ARBA00022989"/>
    </source>
</evidence>
<feature type="transmembrane region" description="Helical" evidence="6">
    <location>
        <begin position="43"/>
        <end position="63"/>
    </location>
</feature>
<sequence length="152" mass="17311">MHQINEIINLIAAILLFLGSVIALISSIGLIKFQDVFLRSHAATKSSTLAVLLTIVGVIVFFISKQGYFSVRLVLALVFINLTSPVGGHLISRAAYRTGAFMYRKKEGPRQADLLLSSKEHNTFEELKRRAKEREARRQHLYRKEHEDFDDR</sequence>
<dbReference type="Proteomes" id="UP001209553">
    <property type="component" value="Unassembled WGS sequence"/>
</dbReference>
<evidence type="ECO:0000313" key="7">
    <source>
        <dbReference type="EMBL" id="MCU5746903.1"/>
    </source>
</evidence>
<evidence type="ECO:0000256" key="4">
    <source>
        <dbReference type="ARBA" id="ARBA00022692"/>
    </source>
</evidence>
<evidence type="ECO:0000313" key="8">
    <source>
        <dbReference type="Proteomes" id="UP001209553"/>
    </source>
</evidence>
<gene>
    <name evidence="7" type="ORF">N9R04_09460</name>
</gene>
<dbReference type="EMBL" id="JAOPKZ010000016">
    <property type="protein sequence ID" value="MCU5746903.1"/>
    <property type="molecule type" value="Genomic_DNA"/>
</dbReference>
<dbReference type="NCBIfam" id="TIGR01300">
    <property type="entry name" value="CPA3_mnhG_phaG"/>
    <property type="match status" value="1"/>
</dbReference>
<keyword evidence="3" id="KW-0813">Transport</keyword>
<keyword evidence="8" id="KW-1185">Reference proteome</keyword>
<evidence type="ECO:0000256" key="6">
    <source>
        <dbReference type="SAM" id="Phobius"/>
    </source>
</evidence>
<dbReference type="RefSeq" id="WP_262856596.1">
    <property type="nucleotide sequence ID" value="NZ_JAOPKZ010000016.1"/>
</dbReference>
<feature type="transmembrane region" description="Helical" evidence="6">
    <location>
        <begin position="69"/>
        <end position="96"/>
    </location>
</feature>
<dbReference type="NCBIfam" id="NF009236">
    <property type="entry name" value="PRK12586.1"/>
    <property type="match status" value="1"/>
</dbReference>
<evidence type="ECO:0000256" key="1">
    <source>
        <dbReference type="ARBA" id="ARBA00004651"/>
    </source>
</evidence>
<comment type="similarity">
    <text evidence="2">Belongs to the CPA3 antiporters (TC 2.A.63) subunit G family.</text>
</comment>
<reference evidence="7 8" key="1">
    <citation type="journal article" date="2023" name="Int. J. Syst. Evol. Microbiol.">
        <title>Streptococcus sciuri sp. nov., Staphylococcus marylandisciuri sp. nov. and Staphylococcus americanisciuri sp. nov., isolated from faeces of eastern grey squirrel (Sciurus carolinensis).</title>
        <authorList>
            <person name="Volokhov D.V."/>
            <person name="Zagorodnyaya T.A."/>
            <person name="Furtak V.A."/>
            <person name="Nattanmai G."/>
            <person name="Randall L."/>
            <person name="Jose S."/>
            <person name="Gao Y."/>
            <person name="Eisenberg T."/>
            <person name="Delmonte P."/>
            <person name="Blom J."/>
            <person name="Mitchell K.K."/>
        </authorList>
    </citation>
    <scope>NUCLEOTIDE SEQUENCE [LARGE SCALE GENOMIC DNA]</scope>
    <source>
        <strain evidence="7 8">SQ8-PEA</strain>
    </source>
</reference>
<comment type="caution">
    <text evidence="7">The sequence shown here is derived from an EMBL/GenBank/DDBJ whole genome shotgun (WGS) entry which is preliminary data.</text>
</comment>
<keyword evidence="3" id="KW-0050">Antiport</keyword>
<feature type="transmembrane region" description="Helical" evidence="6">
    <location>
        <begin position="6"/>
        <end position="31"/>
    </location>
</feature>
<keyword evidence="6" id="KW-0472">Membrane</keyword>
<accession>A0ABT2QSI0</accession>
<evidence type="ECO:0000256" key="3">
    <source>
        <dbReference type="ARBA" id="ARBA00022449"/>
    </source>
</evidence>
<name>A0ABT2QSI0_9STAP</name>
<dbReference type="PANTHER" id="PTHR34703">
    <property type="entry name" value="ANTIPORTER SUBUNIT MNHG2-RELATED"/>
    <property type="match status" value="1"/>
</dbReference>
<comment type="subcellular location">
    <subcellularLocation>
        <location evidence="1">Cell membrane</location>
        <topology evidence="1">Multi-pass membrane protein</topology>
    </subcellularLocation>
</comment>
<keyword evidence="5 6" id="KW-1133">Transmembrane helix</keyword>
<organism evidence="7 8">
    <name type="scientific">Staphylococcus marylandisciuri</name>
    <dbReference type="NCBI Taxonomy" id="2981529"/>
    <lineage>
        <taxon>Bacteria</taxon>
        <taxon>Bacillati</taxon>
        <taxon>Bacillota</taxon>
        <taxon>Bacilli</taxon>
        <taxon>Bacillales</taxon>
        <taxon>Staphylococcaceae</taxon>
        <taxon>Staphylococcus</taxon>
    </lineage>
</organism>
<keyword evidence="4 6" id="KW-0812">Transmembrane</keyword>
<proteinExistence type="inferred from homology"/>
<protein>
    <submittedName>
        <fullName evidence="7">Na+/H+ antiporter subunit G</fullName>
    </submittedName>
</protein>
<dbReference type="Pfam" id="PF03334">
    <property type="entry name" value="PhaG_MnhG_YufB"/>
    <property type="match status" value="1"/>
</dbReference>
<evidence type="ECO:0000256" key="2">
    <source>
        <dbReference type="ARBA" id="ARBA00008404"/>
    </source>
</evidence>
<dbReference type="NCBIfam" id="NF009314">
    <property type="entry name" value="PRK12674.1-2"/>
    <property type="match status" value="1"/>
</dbReference>
<dbReference type="PANTHER" id="PTHR34703:SF1">
    <property type="entry name" value="ANTIPORTER SUBUNIT MNHG2-RELATED"/>
    <property type="match status" value="1"/>
</dbReference>